<dbReference type="AlphaFoldDB" id="F3YXE5"/>
<feature type="region of interest" description="Disordered" evidence="1">
    <location>
        <begin position="253"/>
        <end position="289"/>
    </location>
</feature>
<name>F3YXE5_DESAF</name>
<accession>F3YXE5</accession>
<dbReference type="STRING" id="690850.Desaf_3436"/>
<dbReference type="EMBL" id="CP003221">
    <property type="protein sequence ID" value="EGJ51722.1"/>
    <property type="molecule type" value="Genomic_DNA"/>
</dbReference>
<feature type="region of interest" description="Disordered" evidence="1">
    <location>
        <begin position="332"/>
        <end position="371"/>
    </location>
</feature>
<evidence type="ECO:0000313" key="3">
    <source>
        <dbReference type="Proteomes" id="UP000007844"/>
    </source>
</evidence>
<evidence type="ECO:0000256" key="1">
    <source>
        <dbReference type="SAM" id="MobiDB-lite"/>
    </source>
</evidence>
<dbReference type="HOGENOM" id="CLU_568291_0_0_7"/>
<reference evidence="2 3" key="1">
    <citation type="journal article" date="2011" name="J. Bacteriol.">
        <title>Genome sequence of the mercury-methylating and pleomorphic Desulfovibrio africanus Strain Walvis Bay.</title>
        <authorList>
            <person name="Brown S.D."/>
            <person name="Wall J.D."/>
            <person name="Kucken A.M."/>
            <person name="Gilmour C.C."/>
            <person name="Podar M."/>
            <person name="Brandt C.C."/>
            <person name="Teshima H."/>
            <person name="Detter J.C."/>
            <person name="Han C.S."/>
            <person name="Land M.L."/>
            <person name="Lucas S."/>
            <person name="Han J."/>
            <person name="Pennacchio L."/>
            <person name="Nolan M."/>
            <person name="Pitluck S."/>
            <person name="Woyke T."/>
            <person name="Goodwin L."/>
            <person name="Palumbo A.V."/>
            <person name="Elias D.A."/>
        </authorList>
    </citation>
    <scope>NUCLEOTIDE SEQUENCE [LARGE SCALE GENOMIC DNA]</scope>
    <source>
        <strain evidence="2 3">Walvis Bay</strain>
    </source>
</reference>
<protein>
    <submittedName>
        <fullName evidence="2">Uncharacterized protein</fullName>
    </submittedName>
</protein>
<proteinExistence type="predicted"/>
<dbReference type="RefSeq" id="WP_014261336.1">
    <property type="nucleotide sequence ID" value="NC_016629.1"/>
</dbReference>
<dbReference type="KEGG" id="daf:Desaf_3436"/>
<sequence>MSEYVQQLNNISQTLRDGIGAIARDRLNRSVMDLEDTRLDYGLAKDKREWDLRAPGLELERQKAQGELDRLNAPVQFKGIFGDTYSQLHGVHQPKDGRPPLYSQIEGMFGAKFDVAPDSKTRGHLLRPDGTSVSQRELEGRLPEVSTIIAMETDPDRAVNDVQERVFDQLEAGQGDPVEHKRKLQVIDEYWKNPNKRLEAYQRKLEFLERQSGPKAQAMAEKTQAKIDALQAAMVAAEDEARNREWMHKVHAQQEGEIRGRQAGTQPAQQPTTDVSQQGQGMQMAQGGSALPAEVTNALMGSPGKALRFRNGGQERIFIYRNGQIDELSPAEAQAMGQTQAQADGQRGASGNWGTQGKQAQAANGQGGFWPSRDTGADIAAGERTRARLENNVVARVGRAPAEWAVDTLFQGLVAVNNGIAQPFMAAGNALGQALRDFQYWAKNNSPNARAIQGKEAVRQFLTENPEIAMQLAQSSQGRK</sequence>
<evidence type="ECO:0000313" key="2">
    <source>
        <dbReference type="EMBL" id="EGJ51722.1"/>
    </source>
</evidence>
<keyword evidence="3" id="KW-1185">Reference proteome</keyword>
<dbReference type="Proteomes" id="UP000007844">
    <property type="component" value="Chromosome"/>
</dbReference>
<gene>
    <name evidence="2" type="ORF">Desaf_3436</name>
</gene>
<feature type="compositionally biased region" description="Low complexity" evidence="1">
    <location>
        <begin position="261"/>
        <end position="289"/>
    </location>
</feature>
<organism evidence="2 3">
    <name type="scientific">Desulfocurvibacter africanus subsp. africanus str. Walvis Bay</name>
    <dbReference type="NCBI Taxonomy" id="690850"/>
    <lineage>
        <taxon>Bacteria</taxon>
        <taxon>Pseudomonadati</taxon>
        <taxon>Thermodesulfobacteriota</taxon>
        <taxon>Desulfovibrionia</taxon>
        <taxon>Desulfovibrionales</taxon>
        <taxon>Desulfovibrionaceae</taxon>
        <taxon>Desulfocurvibacter</taxon>
    </lineage>
</organism>